<keyword evidence="9" id="KW-0812">Transmembrane</keyword>
<feature type="region of interest" description="Disordered" evidence="8">
    <location>
        <begin position="332"/>
        <end position="359"/>
    </location>
</feature>
<comment type="subcellular location">
    <subcellularLocation>
        <location evidence="1">Cell envelope</location>
    </subcellularLocation>
</comment>
<keyword evidence="9" id="KW-1133">Transmembrane helix</keyword>
<dbReference type="InterPro" id="IPR036280">
    <property type="entry name" value="Multihaem_cyt_sf"/>
</dbReference>
<feature type="compositionally biased region" description="Low complexity" evidence="8">
    <location>
        <begin position="335"/>
        <end position="346"/>
    </location>
</feature>
<keyword evidence="3" id="KW-0349">Heme</keyword>
<dbReference type="OrthoDB" id="9791652at2"/>
<keyword evidence="6" id="KW-0249">Electron transport</keyword>
<evidence type="ECO:0000256" key="7">
    <source>
        <dbReference type="ARBA" id="ARBA00023004"/>
    </source>
</evidence>
<evidence type="ECO:0000256" key="8">
    <source>
        <dbReference type="SAM" id="MobiDB-lite"/>
    </source>
</evidence>
<keyword evidence="4" id="KW-0479">Metal-binding</keyword>
<dbReference type="GO" id="GO:0030313">
    <property type="term" value="C:cell envelope"/>
    <property type="evidence" value="ECO:0007669"/>
    <property type="project" value="UniProtKB-SubCell"/>
</dbReference>
<protein>
    <submittedName>
        <fullName evidence="11">Tetraheme cytochrome c subunit of nitrate or TMAO reductase</fullName>
    </submittedName>
</protein>
<keyword evidence="12" id="KW-1185">Reference proteome</keyword>
<dbReference type="SUPFAM" id="SSF48695">
    <property type="entry name" value="Multiheme cytochromes"/>
    <property type="match status" value="1"/>
</dbReference>
<organism evidence="11 12">
    <name type="scientific">Carboxydocella sporoproducens DSM 16521</name>
    <dbReference type="NCBI Taxonomy" id="1121270"/>
    <lineage>
        <taxon>Bacteria</taxon>
        <taxon>Bacillati</taxon>
        <taxon>Bacillota</taxon>
        <taxon>Clostridia</taxon>
        <taxon>Eubacteriales</taxon>
        <taxon>Clostridiales Family XVI. Incertae Sedis</taxon>
        <taxon>Carboxydocella</taxon>
    </lineage>
</organism>
<keyword evidence="2" id="KW-0813">Transport</keyword>
<dbReference type="PANTHER" id="PTHR35038">
    <property type="entry name" value="DISSIMILATORY SULFITE REDUCTASE SIRA"/>
    <property type="match status" value="1"/>
</dbReference>
<dbReference type="RefSeq" id="WP_078664880.1">
    <property type="nucleotide sequence ID" value="NZ_FUXM01000006.1"/>
</dbReference>
<feature type="domain" description="NapC/NirT cytochrome c N-terminal" evidence="10">
    <location>
        <begin position="22"/>
        <end position="157"/>
    </location>
</feature>
<evidence type="ECO:0000256" key="9">
    <source>
        <dbReference type="SAM" id="Phobius"/>
    </source>
</evidence>
<dbReference type="InterPro" id="IPR051829">
    <property type="entry name" value="Multiheme_Cytochr_ET"/>
</dbReference>
<evidence type="ECO:0000256" key="3">
    <source>
        <dbReference type="ARBA" id="ARBA00022617"/>
    </source>
</evidence>
<feature type="transmembrane region" description="Helical" evidence="9">
    <location>
        <begin position="20"/>
        <end position="42"/>
    </location>
</feature>
<dbReference type="Gene3D" id="1.10.3820.10">
    <property type="entry name" value="Di-heme elbow motif domain"/>
    <property type="match status" value="1"/>
</dbReference>
<reference evidence="12" key="1">
    <citation type="submission" date="2017-02" db="EMBL/GenBank/DDBJ databases">
        <authorList>
            <person name="Varghese N."/>
            <person name="Submissions S."/>
        </authorList>
    </citation>
    <scope>NUCLEOTIDE SEQUENCE [LARGE SCALE GENOMIC DNA]</scope>
    <source>
        <strain evidence="12">DSM 16521</strain>
    </source>
</reference>
<evidence type="ECO:0000256" key="2">
    <source>
        <dbReference type="ARBA" id="ARBA00022448"/>
    </source>
</evidence>
<keyword evidence="7" id="KW-0408">Iron</keyword>
<dbReference type="GO" id="GO:0046872">
    <property type="term" value="F:metal ion binding"/>
    <property type="evidence" value="ECO:0007669"/>
    <property type="project" value="UniProtKB-KW"/>
</dbReference>
<evidence type="ECO:0000313" key="12">
    <source>
        <dbReference type="Proteomes" id="UP000189933"/>
    </source>
</evidence>
<dbReference type="InterPro" id="IPR005126">
    <property type="entry name" value="NapC/NirT_cyt_c_N"/>
</dbReference>
<evidence type="ECO:0000256" key="5">
    <source>
        <dbReference type="ARBA" id="ARBA00022729"/>
    </source>
</evidence>
<dbReference type="EMBL" id="FUXM01000006">
    <property type="protein sequence ID" value="SJZ73236.1"/>
    <property type="molecule type" value="Genomic_DNA"/>
</dbReference>
<accession>A0A1T4N297</accession>
<gene>
    <name evidence="11" type="ORF">SAMN02745885_00774</name>
</gene>
<evidence type="ECO:0000256" key="4">
    <source>
        <dbReference type="ARBA" id="ARBA00022723"/>
    </source>
</evidence>
<sequence>MGKWRLKLDLSTTENRLKAFILVCGLLIFIGVATVGAIQITMEPDFCQSCHEMRPEYYTWQVTSHRQFRCTECHIEPGLASLLIHKISAVKEVYLHFTGTYPRPIKMENPIPNNTCKKCHSPGNRQFTVSGDLIIPHDRHDAKGVYCVDCHSGVAHGEIAKRKVTTRIQFLAWNETVAREQTDGKLAKPKMNTCLECHTKRNVTTRCEACHKTIAIPTNHEQEDWWYQHGRLAMKDIDYCNKCHSFSLQTQEGTKVSTRDYVRGNVFCYTCHRKWPQSHTADWKIVHKHSARKDKDGCFICHDQNKPAVNSTATTTYCAKCHGPTVLPGQTTFTGGSNQNGGVQSGKPQGPSSHPSNWRQIHPKYVKEKGTGTGRCFECHDTSNCFRCHTNGGKT</sequence>
<evidence type="ECO:0000313" key="11">
    <source>
        <dbReference type="EMBL" id="SJZ73236.1"/>
    </source>
</evidence>
<proteinExistence type="predicted"/>
<dbReference type="AlphaFoldDB" id="A0A1T4N297"/>
<keyword evidence="9" id="KW-0472">Membrane</keyword>
<evidence type="ECO:0000259" key="10">
    <source>
        <dbReference type="Pfam" id="PF03264"/>
    </source>
</evidence>
<keyword evidence="5" id="KW-0732">Signal</keyword>
<evidence type="ECO:0000256" key="1">
    <source>
        <dbReference type="ARBA" id="ARBA00004196"/>
    </source>
</evidence>
<name>A0A1T4N297_9FIRM</name>
<evidence type="ECO:0000256" key="6">
    <source>
        <dbReference type="ARBA" id="ARBA00022982"/>
    </source>
</evidence>
<dbReference type="Proteomes" id="UP000189933">
    <property type="component" value="Unassembled WGS sequence"/>
</dbReference>
<dbReference type="Pfam" id="PF03264">
    <property type="entry name" value="Cytochrom_NNT"/>
    <property type="match status" value="1"/>
</dbReference>
<feature type="compositionally biased region" description="Polar residues" evidence="8">
    <location>
        <begin position="350"/>
        <end position="359"/>
    </location>
</feature>
<dbReference type="InterPro" id="IPR038266">
    <property type="entry name" value="NapC/NirT_cytc_sf"/>
</dbReference>